<organism evidence="1 2">
    <name type="scientific">Filobacillus milosensis</name>
    <dbReference type="NCBI Taxonomy" id="94137"/>
    <lineage>
        <taxon>Bacteria</taxon>
        <taxon>Bacillati</taxon>
        <taxon>Bacillota</taxon>
        <taxon>Bacilli</taxon>
        <taxon>Bacillales</taxon>
        <taxon>Bacillaceae</taxon>
        <taxon>Filobacillus</taxon>
    </lineage>
</organism>
<protein>
    <submittedName>
        <fullName evidence="1">VOC family protein</fullName>
    </submittedName>
</protein>
<comment type="caution">
    <text evidence="1">The sequence shown here is derived from an EMBL/GenBank/DDBJ whole genome shotgun (WGS) entry which is preliminary data.</text>
</comment>
<evidence type="ECO:0000313" key="1">
    <source>
        <dbReference type="EMBL" id="TFB19562.1"/>
    </source>
</evidence>
<dbReference type="Proteomes" id="UP000297975">
    <property type="component" value="Unassembled WGS sequence"/>
</dbReference>
<dbReference type="AlphaFoldDB" id="A0A4Y8IIQ5"/>
<dbReference type="SUPFAM" id="SSF54593">
    <property type="entry name" value="Glyoxalase/Bleomycin resistance protein/Dihydroxybiphenyl dioxygenase"/>
    <property type="match status" value="1"/>
</dbReference>
<gene>
    <name evidence="1" type="ORF">E3U55_10395</name>
</gene>
<evidence type="ECO:0000313" key="2">
    <source>
        <dbReference type="Proteomes" id="UP000297975"/>
    </source>
</evidence>
<dbReference type="InterPro" id="IPR029068">
    <property type="entry name" value="Glyas_Bleomycin-R_OHBP_Dase"/>
</dbReference>
<proteinExistence type="predicted"/>
<keyword evidence="2" id="KW-1185">Reference proteome</keyword>
<dbReference type="OrthoDB" id="2353168at2"/>
<dbReference type="CDD" id="cd06587">
    <property type="entry name" value="VOC"/>
    <property type="match status" value="1"/>
</dbReference>
<accession>A0A4Y8IIQ5</accession>
<sequence>MQLFHYHHWTDLVEETEKFYVENGFQVAGRFAKVKDGIQTYHPPLEWEDFREGNPLFRIIEVRKGKVNITFGAGKKPMFDHIGFLVTKKEHDDICQRASVLDWNVNEGDRRTFIGTPYRFRIELQQLDDVIEGGQEHITSMEISVKDFDKVEDFSKLLGENISQIQFVQGEQVGLNKVEIEGEESGLVTDPNGVRINFINNL</sequence>
<dbReference type="EMBL" id="SOPW01000010">
    <property type="protein sequence ID" value="TFB19562.1"/>
    <property type="molecule type" value="Genomic_DNA"/>
</dbReference>
<reference evidence="1 2" key="1">
    <citation type="submission" date="2019-03" db="EMBL/GenBank/DDBJ databases">
        <authorList>
            <person name="He R.-H."/>
        </authorList>
    </citation>
    <scope>NUCLEOTIDE SEQUENCE [LARGE SCALE GENOMIC DNA]</scope>
    <source>
        <strain evidence="2">SH 714</strain>
    </source>
</reference>
<dbReference type="RefSeq" id="WP_134340360.1">
    <property type="nucleotide sequence ID" value="NZ_SOPW01000010.1"/>
</dbReference>
<name>A0A4Y8IIQ5_9BACI</name>